<dbReference type="RefSeq" id="WP_213044008.1">
    <property type="nucleotide sequence ID" value="NZ_CAJNBJ010000020.1"/>
</dbReference>
<sequence length="232" mass="25939">MTLSAQHKLVSRLWAEDSGNHPVVLSENNAAEPSQRGSRHYWTSLKGRSVVHCPSSYGWPMLYHASSIRIEVGARWLLAHPISRVKVAGVIMWGLSAEIAYLRGLRITLGWVRGRRTTLVEGERSYHASGWDGRRAVREAITAWRRQGKEEREALQIQASLSRIWVSAADSSDAGNCPRGTDFVSRKLAARLGAPGADLGAVRADYLLQYRNDEYAWRAVRVAARRIVPVIE</sequence>
<reference evidence="1 2" key="1">
    <citation type="submission" date="2021-02" db="EMBL/GenBank/DDBJ databases">
        <authorList>
            <person name="Han P."/>
        </authorList>
    </citation>
    <scope>NUCLEOTIDE SEQUENCE [LARGE SCALE GENOMIC DNA]</scope>
    <source>
        <strain evidence="1">Candidatus Nitrospira sp. ZN2</strain>
    </source>
</reference>
<protein>
    <submittedName>
        <fullName evidence="1">Uncharacterized protein</fullName>
    </submittedName>
</protein>
<gene>
    <name evidence="1" type="ORF">NSPZN2_70028</name>
</gene>
<organism evidence="1 2">
    <name type="scientific">Nitrospira defluvii</name>
    <dbReference type="NCBI Taxonomy" id="330214"/>
    <lineage>
        <taxon>Bacteria</taxon>
        <taxon>Pseudomonadati</taxon>
        <taxon>Nitrospirota</taxon>
        <taxon>Nitrospiria</taxon>
        <taxon>Nitrospirales</taxon>
        <taxon>Nitrospiraceae</taxon>
        <taxon>Nitrospira</taxon>
    </lineage>
</organism>
<evidence type="ECO:0000313" key="1">
    <source>
        <dbReference type="EMBL" id="CAE6794595.1"/>
    </source>
</evidence>
<name>A0ABM8S851_9BACT</name>
<dbReference type="EMBL" id="CAJNBJ010000020">
    <property type="protein sequence ID" value="CAE6794595.1"/>
    <property type="molecule type" value="Genomic_DNA"/>
</dbReference>
<keyword evidence="2" id="KW-1185">Reference proteome</keyword>
<comment type="caution">
    <text evidence="1">The sequence shown here is derived from an EMBL/GenBank/DDBJ whole genome shotgun (WGS) entry which is preliminary data.</text>
</comment>
<proteinExistence type="predicted"/>
<evidence type="ECO:0000313" key="2">
    <source>
        <dbReference type="Proteomes" id="UP000675880"/>
    </source>
</evidence>
<accession>A0ABM8S851</accession>
<dbReference type="Proteomes" id="UP000675880">
    <property type="component" value="Unassembled WGS sequence"/>
</dbReference>